<organism evidence="1">
    <name type="scientific">marine sediment metagenome</name>
    <dbReference type="NCBI Taxonomy" id="412755"/>
    <lineage>
        <taxon>unclassified sequences</taxon>
        <taxon>metagenomes</taxon>
        <taxon>ecological metagenomes</taxon>
    </lineage>
</organism>
<accession>A0A0F9SQK1</accession>
<sequence length="76" mass="9247">MRDIILREMRDAERKAWEGLAGYKFWMFGYHAARWINYSRLLDERFPNPFRDTVGVARRKIEELEGQQTLTEQPRE</sequence>
<evidence type="ECO:0000313" key="1">
    <source>
        <dbReference type="EMBL" id="KKN39256.1"/>
    </source>
</evidence>
<dbReference type="AlphaFoldDB" id="A0A0F9SQK1"/>
<proteinExistence type="predicted"/>
<name>A0A0F9SQK1_9ZZZZ</name>
<reference evidence="1" key="1">
    <citation type="journal article" date="2015" name="Nature">
        <title>Complex archaea that bridge the gap between prokaryotes and eukaryotes.</title>
        <authorList>
            <person name="Spang A."/>
            <person name="Saw J.H."/>
            <person name="Jorgensen S.L."/>
            <person name="Zaremba-Niedzwiedzka K."/>
            <person name="Martijn J."/>
            <person name="Lind A.E."/>
            <person name="van Eijk R."/>
            <person name="Schleper C."/>
            <person name="Guy L."/>
            <person name="Ettema T.J."/>
        </authorList>
    </citation>
    <scope>NUCLEOTIDE SEQUENCE</scope>
</reference>
<protein>
    <submittedName>
        <fullName evidence="1">Uncharacterized protein</fullName>
    </submittedName>
</protein>
<comment type="caution">
    <text evidence="1">The sequence shown here is derived from an EMBL/GenBank/DDBJ whole genome shotgun (WGS) entry which is preliminary data.</text>
</comment>
<dbReference type="EMBL" id="LAZR01001774">
    <property type="protein sequence ID" value="KKN39256.1"/>
    <property type="molecule type" value="Genomic_DNA"/>
</dbReference>
<gene>
    <name evidence="1" type="ORF">LCGC14_0745390</name>
</gene>